<dbReference type="InterPro" id="IPR033121">
    <property type="entry name" value="PEPTIDASE_A1"/>
</dbReference>
<proteinExistence type="inferred from homology"/>
<evidence type="ECO:0000256" key="10">
    <source>
        <dbReference type="SAM" id="SignalP"/>
    </source>
</evidence>
<name>A0A9P9BUA4_9PEZI</name>
<feature type="region of interest" description="Disordered" evidence="9">
    <location>
        <begin position="471"/>
        <end position="503"/>
    </location>
</feature>
<reference evidence="12" key="1">
    <citation type="journal article" date="2021" name="Nat. Commun.">
        <title>Genetic determinants of endophytism in the Arabidopsis root mycobiome.</title>
        <authorList>
            <person name="Mesny F."/>
            <person name="Miyauchi S."/>
            <person name="Thiergart T."/>
            <person name="Pickel B."/>
            <person name="Atanasova L."/>
            <person name="Karlsson M."/>
            <person name="Huettel B."/>
            <person name="Barry K.W."/>
            <person name="Haridas S."/>
            <person name="Chen C."/>
            <person name="Bauer D."/>
            <person name="Andreopoulos W."/>
            <person name="Pangilinan J."/>
            <person name="LaButti K."/>
            <person name="Riley R."/>
            <person name="Lipzen A."/>
            <person name="Clum A."/>
            <person name="Drula E."/>
            <person name="Henrissat B."/>
            <person name="Kohler A."/>
            <person name="Grigoriev I.V."/>
            <person name="Martin F.M."/>
            <person name="Hacquard S."/>
        </authorList>
    </citation>
    <scope>NUCLEOTIDE SEQUENCE</scope>
    <source>
        <strain evidence="12">MPI-CAGE-CH-0230</strain>
    </source>
</reference>
<organism evidence="12 13">
    <name type="scientific">Microdochium trichocladiopsis</name>
    <dbReference type="NCBI Taxonomy" id="1682393"/>
    <lineage>
        <taxon>Eukaryota</taxon>
        <taxon>Fungi</taxon>
        <taxon>Dikarya</taxon>
        <taxon>Ascomycota</taxon>
        <taxon>Pezizomycotina</taxon>
        <taxon>Sordariomycetes</taxon>
        <taxon>Xylariomycetidae</taxon>
        <taxon>Xylariales</taxon>
        <taxon>Microdochiaceae</taxon>
        <taxon>Microdochium</taxon>
    </lineage>
</organism>
<dbReference type="InterPro" id="IPR033876">
    <property type="entry name" value="SAP-like"/>
</dbReference>
<dbReference type="EMBL" id="JAGTJQ010000002">
    <property type="protein sequence ID" value="KAH7037421.1"/>
    <property type="molecule type" value="Genomic_DNA"/>
</dbReference>
<protein>
    <submittedName>
        <fullName evidence="12">Aspartic peptidase domain-containing protein</fullName>
    </submittedName>
</protein>
<dbReference type="InterPro" id="IPR001461">
    <property type="entry name" value="Aspartic_peptidase_A1"/>
</dbReference>
<evidence type="ECO:0000313" key="13">
    <source>
        <dbReference type="Proteomes" id="UP000756346"/>
    </source>
</evidence>
<dbReference type="GeneID" id="70182244"/>
<dbReference type="PRINTS" id="PR00792">
    <property type="entry name" value="PEPSIN"/>
</dbReference>
<comment type="caution">
    <text evidence="12">The sequence shown here is derived from an EMBL/GenBank/DDBJ whole genome shotgun (WGS) entry which is preliminary data.</text>
</comment>
<dbReference type="Pfam" id="PF00026">
    <property type="entry name" value="Asp"/>
    <property type="match status" value="1"/>
</dbReference>
<evidence type="ECO:0000256" key="7">
    <source>
        <dbReference type="PIRSR" id="PIRSR601461-2"/>
    </source>
</evidence>
<dbReference type="InterPro" id="IPR001969">
    <property type="entry name" value="Aspartic_peptidase_AS"/>
</dbReference>
<dbReference type="Proteomes" id="UP000756346">
    <property type="component" value="Unassembled WGS sequence"/>
</dbReference>
<dbReference type="GO" id="GO:0006508">
    <property type="term" value="P:proteolysis"/>
    <property type="evidence" value="ECO:0007669"/>
    <property type="project" value="UniProtKB-KW"/>
</dbReference>
<dbReference type="PROSITE" id="PS00141">
    <property type="entry name" value="ASP_PROTEASE"/>
    <property type="match status" value="1"/>
</dbReference>
<evidence type="ECO:0000256" key="3">
    <source>
        <dbReference type="ARBA" id="ARBA00022729"/>
    </source>
</evidence>
<dbReference type="PROSITE" id="PS51767">
    <property type="entry name" value="PEPTIDASE_A1"/>
    <property type="match status" value="1"/>
</dbReference>
<dbReference type="CDD" id="cd05474">
    <property type="entry name" value="SAP_like"/>
    <property type="match status" value="1"/>
</dbReference>
<dbReference type="AlphaFoldDB" id="A0A9P9BUA4"/>
<accession>A0A9P9BUA4</accession>
<evidence type="ECO:0000313" key="12">
    <source>
        <dbReference type="EMBL" id="KAH7037421.1"/>
    </source>
</evidence>
<feature type="signal peptide" evidence="10">
    <location>
        <begin position="1"/>
        <end position="17"/>
    </location>
</feature>
<keyword evidence="4 8" id="KW-0064">Aspartyl protease</keyword>
<keyword evidence="7" id="KW-1015">Disulfide bond</keyword>
<keyword evidence="3 10" id="KW-0732">Signal</keyword>
<dbReference type="GO" id="GO:0004190">
    <property type="term" value="F:aspartic-type endopeptidase activity"/>
    <property type="evidence" value="ECO:0007669"/>
    <property type="project" value="UniProtKB-KW"/>
</dbReference>
<dbReference type="RefSeq" id="XP_046016542.1">
    <property type="nucleotide sequence ID" value="XM_046152698.1"/>
</dbReference>
<feature type="compositionally biased region" description="Polar residues" evidence="9">
    <location>
        <begin position="493"/>
        <end position="503"/>
    </location>
</feature>
<dbReference type="InterPro" id="IPR021109">
    <property type="entry name" value="Peptidase_aspartic_dom_sf"/>
</dbReference>
<evidence type="ECO:0000256" key="9">
    <source>
        <dbReference type="SAM" id="MobiDB-lite"/>
    </source>
</evidence>
<evidence type="ECO:0000256" key="8">
    <source>
        <dbReference type="RuleBase" id="RU000454"/>
    </source>
</evidence>
<feature type="domain" description="Peptidase A1" evidence="11">
    <location>
        <begin position="70"/>
        <end position="424"/>
    </location>
</feature>
<comment type="similarity">
    <text evidence="1 8">Belongs to the peptidase A1 family.</text>
</comment>
<evidence type="ECO:0000256" key="6">
    <source>
        <dbReference type="PIRSR" id="PIRSR601461-1"/>
    </source>
</evidence>
<sequence>MRLCGVVFSGVLGCVVAANEIASSTTAAVPRVARLDIRRRPGEQLLSSEGLTRGSSFGQQLVHNRTAQAYFATLNIGTPPQSNDLLVDTGSAELWVLEQGADICQGPGTCSDTFDPILSSSLELVQEDGFEVVYINNDKARGDVIQDVIRVGAAGSNAIVIDDLQFGLVRESRVDTGILGIGYPTSGVGNHRNIIGELKSGGHIAAKAYSLYLDDYSSDTGSLLLGGIDRTKFIGSLQTIDVLPTQADTYTHFLVGLDSIVANFSATSGSTQDLYSNQNDSSSSSSSSLRVVLDSGTTISYLPNELVRSIWKYFGVRDDRNNTGVGLVDCALATTSVGLTVDFRFSSPPRSAGPVIKVPFREFIVDNINNKNNNNITLPPDLGFENACSFGLLDSNNSLPILGQNFLRSAYVVHDLDHHRIGLAQANLNVSSTAAAPSPGGGGEADSIVEITGQGIPISVMGVAFQGATLDDDDAAPGGGGGGTPTTPAGAGNPSQPTGNTSAGLLYARGSSSRSWWMVSLVLVVSLWCSRAG</sequence>
<evidence type="ECO:0000256" key="5">
    <source>
        <dbReference type="ARBA" id="ARBA00022801"/>
    </source>
</evidence>
<keyword evidence="13" id="KW-1185">Reference proteome</keyword>
<dbReference type="Gene3D" id="2.40.70.10">
    <property type="entry name" value="Acid Proteases"/>
    <property type="match status" value="2"/>
</dbReference>
<evidence type="ECO:0000256" key="1">
    <source>
        <dbReference type="ARBA" id="ARBA00007447"/>
    </source>
</evidence>
<evidence type="ECO:0000256" key="2">
    <source>
        <dbReference type="ARBA" id="ARBA00022670"/>
    </source>
</evidence>
<feature type="disulfide bond" evidence="7">
    <location>
        <begin position="330"/>
        <end position="388"/>
    </location>
</feature>
<feature type="chain" id="PRO_5040363809" evidence="10">
    <location>
        <begin position="18"/>
        <end position="533"/>
    </location>
</feature>
<gene>
    <name evidence="12" type="ORF">B0I36DRAFT_314015</name>
</gene>
<keyword evidence="2 8" id="KW-0645">Protease</keyword>
<feature type="active site" evidence="6">
    <location>
        <position position="88"/>
    </location>
</feature>
<evidence type="ECO:0000256" key="4">
    <source>
        <dbReference type="ARBA" id="ARBA00022750"/>
    </source>
</evidence>
<feature type="active site" evidence="6">
    <location>
        <position position="294"/>
    </location>
</feature>
<keyword evidence="5 8" id="KW-0378">Hydrolase</keyword>
<evidence type="ECO:0000259" key="11">
    <source>
        <dbReference type="PROSITE" id="PS51767"/>
    </source>
</evidence>
<dbReference type="SUPFAM" id="SSF50630">
    <property type="entry name" value="Acid proteases"/>
    <property type="match status" value="1"/>
</dbReference>
<dbReference type="PANTHER" id="PTHR47966:SF65">
    <property type="entry name" value="ASPARTIC-TYPE ENDOPEPTIDASE"/>
    <property type="match status" value="1"/>
</dbReference>
<dbReference type="PANTHER" id="PTHR47966">
    <property type="entry name" value="BETA-SITE APP-CLEAVING ENZYME, ISOFORM A-RELATED"/>
    <property type="match status" value="1"/>
</dbReference>
<dbReference type="OrthoDB" id="771136at2759"/>